<organism evidence="3 4">
    <name type="scientific">Hydrocarboniclastica marina</name>
    <dbReference type="NCBI Taxonomy" id="2259620"/>
    <lineage>
        <taxon>Bacteria</taxon>
        <taxon>Pseudomonadati</taxon>
        <taxon>Pseudomonadota</taxon>
        <taxon>Gammaproteobacteria</taxon>
        <taxon>Alteromonadales</taxon>
        <taxon>Alteromonadaceae</taxon>
        <taxon>Hydrocarboniclastica</taxon>
    </lineage>
</organism>
<dbReference type="SUPFAM" id="SSF69572">
    <property type="entry name" value="Activating enzymes of the ubiquitin-like proteins"/>
    <property type="match status" value="1"/>
</dbReference>
<dbReference type="EMBL" id="CP031093">
    <property type="protein sequence ID" value="QCF27716.1"/>
    <property type="molecule type" value="Genomic_DNA"/>
</dbReference>
<dbReference type="Pfam" id="PF20590">
    <property type="entry name" value="DUF6791"/>
    <property type="match status" value="1"/>
</dbReference>
<dbReference type="AlphaFoldDB" id="A0A4P7XKG9"/>
<protein>
    <submittedName>
        <fullName evidence="3">ThiF family adenylyltransferase</fullName>
    </submittedName>
</protein>
<dbReference type="CDD" id="cd01483">
    <property type="entry name" value="E1_enzyme_family"/>
    <property type="match status" value="1"/>
</dbReference>
<dbReference type="InterPro" id="IPR035985">
    <property type="entry name" value="Ubiquitin-activating_enz"/>
</dbReference>
<dbReference type="Gene3D" id="3.40.50.720">
    <property type="entry name" value="NAD(P)-binding Rossmann-like Domain"/>
    <property type="match status" value="1"/>
</dbReference>
<feature type="domain" description="THIF-type NAD/FAD binding fold" evidence="1">
    <location>
        <begin position="172"/>
        <end position="300"/>
    </location>
</feature>
<dbReference type="InterPro" id="IPR046741">
    <property type="entry name" value="DUF6791"/>
</dbReference>
<accession>A0A4P7XKG9</accession>
<dbReference type="Proteomes" id="UP000298049">
    <property type="component" value="Chromosome"/>
</dbReference>
<dbReference type="OrthoDB" id="8773615at2"/>
<gene>
    <name evidence="3" type="ORF">soil367_18265</name>
</gene>
<dbReference type="Pfam" id="PF00899">
    <property type="entry name" value="ThiF"/>
    <property type="match status" value="1"/>
</dbReference>
<evidence type="ECO:0000313" key="3">
    <source>
        <dbReference type="EMBL" id="QCF27716.1"/>
    </source>
</evidence>
<keyword evidence="4" id="KW-1185">Reference proteome</keyword>
<dbReference type="NCBIfam" id="NF004805">
    <property type="entry name" value="PRK06153.1-4"/>
    <property type="match status" value="1"/>
</dbReference>
<name>A0A4P7XKG9_9ALTE</name>
<evidence type="ECO:0000259" key="2">
    <source>
        <dbReference type="Pfam" id="PF20590"/>
    </source>
</evidence>
<evidence type="ECO:0000313" key="4">
    <source>
        <dbReference type="Proteomes" id="UP000298049"/>
    </source>
</evidence>
<proteinExistence type="predicted"/>
<reference evidence="3 4" key="1">
    <citation type="submission" date="2018-07" db="EMBL/GenBank/DDBJ databases">
        <title>Marsedoiliclastica nanhaica gen. nov. sp. nov., a novel marine hydrocarbonoclastic bacterium isolated from an in-situ enriched hydrocarbon-degrading consortium in deep-sea sediment.</title>
        <authorList>
            <person name="Dong C."/>
            <person name="Ma T."/>
            <person name="Liu R."/>
            <person name="Shao Z."/>
        </authorList>
    </citation>
    <scope>NUCLEOTIDE SEQUENCE [LARGE SCALE GENOMIC DNA]</scope>
    <source>
        <strain evidence="4">soil36-7</strain>
    </source>
</reference>
<dbReference type="KEGG" id="hmi:soil367_18265"/>
<dbReference type="GO" id="GO:0008641">
    <property type="term" value="F:ubiquitin-like modifier activating enzyme activity"/>
    <property type="evidence" value="ECO:0007669"/>
    <property type="project" value="InterPro"/>
</dbReference>
<dbReference type="NCBIfam" id="NF004804">
    <property type="entry name" value="PRK06153.1-3"/>
    <property type="match status" value="1"/>
</dbReference>
<dbReference type="GO" id="GO:0016779">
    <property type="term" value="F:nucleotidyltransferase activity"/>
    <property type="evidence" value="ECO:0007669"/>
    <property type="project" value="UniProtKB-KW"/>
</dbReference>
<keyword evidence="3" id="KW-0808">Transferase</keyword>
<keyword evidence="3" id="KW-0548">Nucleotidyltransferase</keyword>
<evidence type="ECO:0000259" key="1">
    <source>
        <dbReference type="Pfam" id="PF00899"/>
    </source>
</evidence>
<feature type="domain" description="DUF6791" evidence="2">
    <location>
        <begin position="10"/>
        <end position="161"/>
    </location>
</feature>
<dbReference type="InterPro" id="IPR000594">
    <property type="entry name" value="ThiF_NAD_FAD-bd"/>
</dbReference>
<sequence>MSQKLINHNPDLRRLQNEGYEVECRDGYLIVHSVPYVNASGTLDWGDLISALELSGEQTCSPVRDHQVWFTGSLPHTNQGKPVSGLGGQGEIRQTLTDGIEARYRFSNKPSGGYQDYFQKMSRYALLLSQYARAIDPNVSAQTFKPIPETDETSPFLYVDSASSRTGITAVSQKLAMDKVGIIGLGGTGSYILDQLAKTPIREIHLFDGDDFQQHNAFRAPGAASLQALQSQPSKVGYFEDMYGHMRNGLVAHHQFIDETTVDDLAEFDFVFICVDRPVVRKIIADFLTKAEIPFIDVGMDITLVEEDLTLVGTCRTTLSTESKSDHISKYASFTGERGDDLYRSNIQVADLNALNATLAVIKWKKYCGFYQDCYLEHQSCYSINTHQLTRDELSEEVS</sequence>